<dbReference type="GO" id="GO:0140662">
    <property type="term" value="F:ATP-dependent protein folding chaperone"/>
    <property type="evidence" value="ECO:0007669"/>
    <property type="project" value="InterPro"/>
</dbReference>
<dbReference type="OrthoDB" id="3196168at2759"/>
<dbReference type="InterPro" id="IPR013126">
    <property type="entry name" value="Hsp_70_fam"/>
</dbReference>
<evidence type="ECO:0000256" key="2">
    <source>
        <dbReference type="ARBA" id="ARBA00022840"/>
    </source>
</evidence>
<feature type="region of interest" description="Disordered" evidence="3">
    <location>
        <begin position="386"/>
        <end position="406"/>
    </location>
</feature>
<dbReference type="STRING" id="50990.A0A4Y7PWR3"/>
<keyword evidence="2" id="KW-0067">ATP-binding</keyword>
<keyword evidence="5" id="KW-1185">Reference proteome</keyword>
<dbReference type="EMBL" id="ML170197">
    <property type="protein sequence ID" value="TDL19342.1"/>
    <property type="molecule type" value="Genomic_DNA"/>
</dbReference>
<proteinExistence type="predicted"/>
<reference evidence="4 5" key="1">
    <citation type="submission" date="2018-06" db="EMBL/GenBank/DDBJ databases">
        <title>A transcriptomic atlas of mushroom development highlights an independent origin of complex multicellularity.</title>
        <authorList>
            <consortium name="DOE Joint Genome Institute"/>
            <person name="Krizsan K."/>
            <person name="Almasi E."/>
            <person name="Merenyi Z."/>
            <person name="Sahu N."/>
            <person name="Viragh M."/>
            <person name="Koszo T."/>
            <person name="Mondo S."/>
            <person name="Kiss B."/>
            <person name="Balint B."/>
            <person name="Kues U."/>
            <person name="Barry K."/>
            <person name="Hegedus J.C."/>
            <person name="Henrissat B."/>
            <person name="Johnson J."/>
            <person name="Lipzen A."/>
            <person name="Ohm R."/>
            <person name="Nagy I."/>
            <person name="Pangilinan J."/>
            <person name="Yan J."/>
            <person name="Xiong Y."/>
            <person name="Grigoriev I.V."/>
            <person name="Hibbett D.S."/>
            <person name="Nagy L.G."/>
        </authorList>
    </citation>
    <scope>NUCLEOTIDE SEQUENCE [LARGE SCALE GENOMIC DNA]</scope>
    <source>
        <strain evidence="4 5">SZMC22713</strain>
    </source>
</reference>
<feature type="region of interest" description="Disordered" evidence="3">
    <location>
        <begin position="108"/>
        <end position="136"/>
    </location>
</feature>
<dbReference type="PANTHER" id="PTHR19375">
    <property type="entry name" value="HEAT SHOCK PROTEIN 70KDA"/>
    <property type="match status" value="1"/>
</dbReference>
<dbReference type="GO" id="GO:0005524">
    <property type="term" value="F:ATP binding"/>
    <property type="evidence" value="ECO:0007669"/>
    <property type="project" value="UniProtKB-KW"/>
</dbReference>
<keyword evidence="1" id="KW-0547">Nucleotide-binding</keyword>
<dbReference type="Pfam" id="PF00012">
    <property type="entry name" value="HSP70"/>
    <property type="match status" value="1"/>
</dbReference>
<organism evidence="4 5">
    <name type="scientific">Rickenella mellea</name>
    <dbReference type="NCBI Taxonomy" id="50990"/>
    <lineage>
        <taxon>Eukaryota</taxon>
        <taxon>Fungi</taxon>
        <taxon>Dikarya</taxon>
        <taxon>Basidiomycota</taxon>
        <taxon>Agaricomycotina</taxon>
        <taxon>Agaricomycetes</taxon>
        <taxon>Hymenochaetales</taxon>
        <taxon>Rickenellaceae</taxon>
        <taxon>Rickenella</taxon>
    </lineage>
</organism>
<protein>
    <submittedName>
        <fullName evidence="4">HSP70-domain-containing protein</fullName>
    </submittedName>
</protein>
<evidence type="ECO:0000313" key="5">
    <source>
        <dbReference type="Proteomes" id="UP000294933"/>
    </source>
</evidence>
<dbReference type="AlphaFoldDB" id="A0A4Y7PWR3"/>
<evidence type="ECO:0000256" key="3">
    <source>
        <dbReference type="SAM" id="MobiDB-lite"/>
    </source>
</evidence>
<sequence length="406" mass="44124">MVSNSKETETNAFQRTTLVLSSAKDIAHARMLAAQAAKTAATYLQTQLLWKLKAAEIQLQLRVVQAEDARADWETAKASYDKMKPQLMTSDDEGDESDRSEEIAMECELMTSDDGSDEGGEGDVGDSREDPATELPECLSITGGNCKRKSKHWCFLPTITPSCEDLRKLRIATKVRWGIRGSVKYAVLETNAGNADTPGPGGPLLRTAGNHRLDQAETSIRGPSPVVIILDLQVVFILERRVVPGASHDRIVLMKEFMTPAFRLATVSSSNSNDRSYKCTSEAIAIGDDAHLGVLKNPTNTFSEARGEGPLQREDRPACAHIPRVVKFVLDCVNGKEPNKGINSDDPVAYGAAAQADILWGDTSQKTQDLHMLDVTPLSLTIDTLINPTKPSPPRASLKNISASKP</sequence>
<feature type="compositionally biased region" description="Acidic residues" evidence="3">
    <location>
        <begin position="114"/>
        <end position="124"/>
    </location>
</feature>
<dbReference type="VEuPathDB" id="FungiDB:BD410DRAFT_805769"/>
<name>A0A4Y7PWR3_9AGAM</name>
<gene>
    <name evidence="4" type="ORF">BD410DRAFT_805769</name>
</gene>
<evidence type="ECO:0000313" key="4">
    <source>
        <dbReference type="EMBL" id="TDL19342.1"/>
    </source>
</evidence>
<evidence type="ECO:0000256" key="1">
    <source>
        <dbReference type="ARBA" id="ARBA00022741"/>
    </source>
</evidence>
<dbReference type="Proteomes" id="UP000294933">
    <property type="component" value="Unassembled WGS sequence"/>
</dbReference>
<dbReference type="PRINTS" id="PR00301">
    <property type="entry name" value="HEATSHOCK70"/>
</dbReference>
<accession>A0A4Y7PWR3</accession>